<gene>
    <name evidence="1" type="ORF">DXA50_17545</name>
</gene>
<organism evidence="1 2">
    <name type="scientific">Butyricimonas virosa</name>
    <dbReference type="NCBI Taxonomy" id="544645"/>
    <lineage>
        <taxon>Bacteria</taxon>
        <taxon>Pseudomonadati</taxon>
        <taxon>Bacteroidota</taxon>
        <taxon>Bacteroidia</taxon>
        <taxon>Bacteroidales</taxon>
        <taxon>Odoribacteraceae</taxon>
        <taxon>Butyricimonas</taxon>
    </lineage>
</organism>
<name>A0A413IIM8_9BACT</name>
<proteinExistence type="predicted"/>
<dbReference type="Gene3D" id="3.40.390.70">
    <property type="match status" value="1"/>
</dbReference>
<comment type="caution">
    <text evidence="1">The sequence shown here is derived from an EMBL/GenBank/DDBJ whole genome shotgun (WGS) entry which is preliminary data.</text>
</comment>
<dbReference type="RefSeq" id="WP_117775608.1">
    <property type="nucleotide sequence ID" value="NZ_CAJUBB010000017.1"/>
</dbReference>
<dbReference type="Proteomes" id="UP000286063">
    <property type="component" value="Unassembled WGS sequence"/>
</dbReference>
<evidence type="ECO:0000313" key="1">
    <source>
        <dbReference type="EMBL" id="RGY12568.1"/>
    </source>
</evidence>
<reference evidence="1 2" key="1">
    <citation type="submission" date="2018-08" db="EMBL/GenBank/DDBJ databases">
        <title>A genome reference for cultivated species of the human gut microbiota.</title>
        <authorList>
            <person name="Zou Y."/>
            <person name="Xue W."/>
            <person name="Luo G."/>
        </authorList>
    </citation>
    <scope>NUCLEOTIDE SEQUENCE [LARGE SCALE GENOMIC DNA]</scope>
    <source>
        <strain evidence="1 2">OF02-7</strain>
    </source>
</reference>
<protein>
    <submittedName>
        <fullName evidence="1">Uncharacterized protein</fullName>
    </submittedName>
</protein>
<dbReference type="EMBL" id="QSCR01000042">
    <property type="protein sequence ID" value="RGY12568.1"/>
    <property type="molecule type" value="Genomic_DNA"/>
</dbReference>
<dbReference type="OrthoDB" id="954262at2"/>
<dbReference type="PROSITE" id="PS51257">
    <property type="entry name" value="PROKAR_LIPOPROTEIN"/>
    <property type="match status" value="1"/>
</dbReference>
<sequence>MRYLLTIILGLFLWTGCNDDDETLVPSTEPEFRYVLPQGNHDYDTKIVNWYEDCGFYILYKYEDKDVFYNENMPWAGFVQDTLRINESDLVFYNRGLVVELPDEEYVGKQLEWIEELFLNHYPKELLKKWLPKKIILAKNVANCMLLGNNETSKSVRDYYKEIANTLIFSHGDVSVNELTSSTLQKMKNELHLWMLTEKLVDDYPLEKLENFFSVTDYAKTLSADYYEEWKAEGWLGRLANSEDGAKIEDVKLYVEMIITVPREILEVNMETLMMEDFGLFRKIMMNSTYSKYAGFLHPSTDVNGNIKKKYDFITGVFKAWGVDLEAIGELYNE</sequence>
<dbReference type="AlphaFoldDB" id="A0A413IIM8"/>
<accession>A0A413IIM8</accession>
<evidence type="ECO:0000313" key="2">
    <source>
        <dbReference type="Proteomes" id="UP000286063"/>
    </source>
</evidence>